<reference evidence="1 2" key="1">
    <citation type="submission" date="2019-03" db="EMBL/GenBank/DDBJ databases">
        <title>First draft genome of Liparis tanakae, snailfish: a comprehensive survey of snailfish specific genes.</title>
        <authorList>
            <person name="Kim W."/>
            <person name="Song I."/>
            <person name="Jeong J.-H."/>
            <person name="Kim D."/>
            <person name="Kim S."/>
            <person name="Ryu S."/>
            <person name="Song J.Y."/>
            <person name="Lee S.K."/>
        </authorList>
    </citation>
    <scope>NUCLEOTIDE SEQUENCE [LARGE SCALE GENOMIC DNA]</scope>
    <source>
        <tissue evidence="1">Muscle</tissue>
    </source>
</reference>
<keyword evidence="2" id="KW-1185">Reference proteome</keyword>
<name>A0A4Z2G060_9TELE</name>
<dbReference type="AlphaFoldDB" id="A0A4Z2G060"/>
<dbReference type="EMBL" id="SRLO01000769">
    <property type="protein sequence ID" value="TNN46887.1"/>
    <property type="molecule type" value="Genomic_DNA"/>
</dbReference>
<proteinExistence type="predicted"/>
<sequence length="297" mass="32228">MLVVLAMARIDDEVTRWSGEAQIQICSTSLNGKNKSAGCSTPRHFNLQSRNYGPLQPHWEPPSLSEYLLLALLLPASSAGSVWYLAEAEPRGALRRIGVSRNRVDGTGLTVARGPENGDGGKEYGFWLREVELLRLVLRFSGGVGWRRAEEEEGRFSVRAEALEQAAPGLPGAGFRLDLGREPPAPVGDETPAVALSSPAVGLLAPQGWLRTDVVVEQSGRDESGRDESGDWVMVSLHISPPLVFFAPPERSSKPIEPCLEELGVTVHPWDCCPLVCEWTLVIDSKTPLPPSPGLHT</sequence>
<organism evidence="1 2">
    <name type="scientific">Liparis tanakae</name>
    <name type="common">Tanaka's snailfish</name>
    <dbReference type="NCBI Taxonomy" id="230148"/>
    <lineage>
        <taxon>Eukaryota</taxon>
        <taxon>Metazoa</taxon>
        <taxon>Chordata</taxon>
        <taxon>Craniata</taxon>
        <taxon>Vertebrata</taxon>
        <taxon>Euteleostomi</taxon>
        <taxon>Actinopterygii</taxon>
        <taxon>Neopterygii</taxon>
        <taxon>Teleostei</taxon>
        <taxon>Neoteleostei</taxon>
        <taxon>Acanthomorphata</taxon>
        <taxon>Eupercaria</taxon>
        <taxon>Perciformes</taxon>
        <taxon>Cottioidei</taxon>
        <taxon>Cottales</taxon>
        <taxon>Liparidae</taxon>
        <taxon>Liparis</taxon>
    </lineage>
</organism>
<protein>
    <submittedName>
        <fullName evidence="1">Uncharacterized protein</fullName>
    </submittedName>
</protein>
<comment type="caution">
    <text evidence="1">The sequence shown here is derived from an EMBL/GenBank/DDBJ whole genome shotgun (WGS) entry which is preliminary data.</text>
</comment>
<accession>A0A4Z2G060</accession>
<evidence type="ECO:0000313" key="1">
    <source>
        <dbReference type="EMBL" id="TNN46887.1"/>
    </source>
</evidence>
<gene>
    <name evidence="1" type="ORF">EYF80_042903</name>
</gene>
<evidence type="ECO:0000313" key="2">
    <source>
        <dbReference type="Proteomes" id="UP000314294"/>
    </source>
</evidence>
<dbReference type="Proteomes" id="UP000314294">
    <property type="component" value="Unassembled WGS sequence"/>
</dbReference>